<gene>
    <name evidence="4" type="ORF">SAMN05216552_101522</name>
</gene>
<keyword evidence="5" id="KW-1185">Reference proteome</keyword>
<dbReference type="Gene3D" id="3.20.20.70">
    <property type="entry name" value="Aldolase class I"/>
    <property type="match status" value="1"/>
</dbReference>
<comment type="similarity">
    <text evidence="2">Belongs to the DapA family.</text>
</comment>
<reference evidence="5" key="1">
    <citation type="submission" date="2016-10" db="EMBL/GenBank/DDBJ databases">
        <authorList>
            <person name="Varghese N."/>
            <person name="Submissions S."/>
        </authorList>
    </citation>
    <scope>NUCLEOTIDE SEQUENCE [LARGE SCALE GENOMIC DNA]</scope>
    <source>
        <strain evidence="5">CGMCC 1.11014</strain>
    </source>
</reference>
<evidence type="ECO:0000256" key="2">
    <source>
        <dbReference type="PIRNR" id="PIRNR001365"/>
    </source>
</evidence>
<dbReference type="STRING" id="1035707.SAMN05216552_101522"/>
<dbReference type="SMART" id="SM01130">
    <property type="entry name" value="DHDPS"/>
    <property type="match status" value="1"/>
</dbReference>
<evidence type="ECO:0000256" key="1">
    <source>
        <dbReference type="ARBA" id="ARBA00023239"/>
    </source>
</evidence>
<dbReference type="PANTHER" id="PTHR12128">
    <property type="entry name" value="DIHYDRODIPICOLINATE SYNTHASE"/>
    <property type="match status" value="1"/>
</dbReference>
<feature type="active site" description="Schiff-base intermediate with substrate" evidence="3">
    <location>
        <position position="169"/>
    </location>
</feature>
<dbReference type="AlphaFoldDB" id="A0A1I7K5Z4"/>
<dbReference type="CDD" id="cd00408">
    <property type="entry name" value="DHDPS-like"/>
    <property type="match status" value="1"/>
</dbReference>
<dbReference type="PIRSF" id="PIRSF001365">
    <property type="entry name" value="DHDPS"/>
    <property type="match status" value="1"/>
</dbReference>
<keyword evidence="1 2" id="KW-0456">Lyase</keyword>
<dbReference type="Proteomes" id="UP000199391">
    <property type="component" value="Unassembled WGS sequence"/>
</dbReference>
<evidence type="ECO:0000256" key="3">
    <source>
        <dbReference type="PIRSR" id="PIRSR001365-1"/>
    </source>
</evidence>
<protein>
    <submittedName>
        <fullName evidence="4">4-hydroxy-tetrahydrodipicolinate synthase</fullName>
    </submittedName>
</protein>
<dbReference type="EMBL" id="FPBO01000015">
    <property type="protein sequence ID" value="SFU92876.1"/>
    <property type="molecule type" value="Genomic_DNA"/>
</dbReference>
<dbReference type="InterPro" id="IPR013785">
    <property type="entry name" value="Aldolase_TIM"/>
</dbReference>
<dbReference type="PRINTS" id="PR00146">
    <property type="entry name" value="DHPICSNTHASE"/>
</dbReference>
<feature type="active site" description="Proton donor/acceptor" evidence="3">
    <location>
        <position position="141"/>
    </location>
</feature>
<dbReference type="PANTHER" id="PTHR12128:SF72">
    <property type="entry name" value="DIHYDRODIPICOLINATE SYNTHASE"/>
    <property type="match status" value="1"/>
</dbReference>
<evidence type="ECO:0000313" key="5">
    <source>
        <dbReference type="Proteomes" id="UP000199391"/>
    </source>
</evidence>
<accession>A0A1I7K5Z4</accession>
<proteinExistence type="inferred from homology"/>
<organism evidence="4 5">
    <name type="scientific">Pseudoduganella namucuonensis</name>
    <dbReference type="NCBI Taxonomy" id="1035707"/>
    <lineage>
        <taxon>Bacteria</taxon>
        <taxon>Pseudomonadati</taxon>
        <taxon>Pseudomonadota</taxon>
        <taxon>Betaproteobacteria</taxon>
        <taxon>Burkholderiales</taxon>
        <taxon>Oxalobacteraceae</taxon>
        <taxon>Telluria group</taxon>
        <taxon>Pseudoduganella</taxon>
    </lineage>
</organism>
<dbReference type="InterPro" id="IPR002220">
    <property type="entry name" value="DapA-like"/>
</dbReference>
<dbReference type="Pfam" id="PF00701">
    <property type="entry name" value="DHDPS"/>
    <property type="match status" value="1"/>
</dbReference>
<name>A0A1I7K5Z4_9BURK</name>
<sequence length="307" mass="33874">MSTTISAAKWQGIFPAVTTKFHANEELDHAEMEKHFEFQIQNGVHGMVTCGSLGEASTLSLEEKLEVAKLAVKVANGRVPVLANVSETRTANAIRYVQQARDLGVQGFMVMPSVLYAADAREAKDNLRTIAAAAKLPIMVYNNPVTYKVDLTPEDFQELADCEELVAIKESTDNIRRITDLRNAVGDRYQLFMGVDDLSFEGLAVGADGLLAGLVVAFPAETVALYKLMKAKRYDEALKLYQWFMPLLHLDVSTKLVQNLKLVEALVGVGNENVRRPRQPLVGAEREKIVAIVRQAMATRPGLGRLF</sequence>
<dbReference type="GO" id="GO:0008840">
    <property type="term" value="F:4-hydroxy-tetrahydrodipicolinate synthase activity"/>
    <property type="evidence" value="ECO:0007669"/>
    <property type="project" value="TreeGrafter"/>
</dbReference>
<dbReference type="SUPFAM" id="SSF51569">
    <property type="entry name" value="Aldolase"/>
    <property type="match status" value="1"/>
</dbReference>
<evidence type="ECO:0000313" key="4">
    <source>
        <dbReference type="EMBL" id="SFU92876.1"/>
    </source>
</evidence>